<keyword evidence="2" id="KW-0963">Cytoplasm</keyword>
<feature type="region of interest" description="Disordered" evidence="3">
    <location>
        <begin position="274"/>
        <end position="293"/>
    </location>
</feature>
<dbReference type="AlphaFoldDB" id="A0A2W5TEI8"/>
<comment type="subcellular location">
    <subcellularLocation>
        <location evidence="2">Cytoplasm</location>
    </subcellularLocation>
    <text evidence="2">Associated with two foci at the outer edges of the nucleoid region in young cells, and at four foci within both cell halves in older cells.</text>
</comment>
<dbReference type="InterPro" id="IPR003768">
    <property type="entry name" value="ScpA"/>
</dbReference>
<evidence type="ECO:0000313" key="5">
    <source>
        <dbReference type="Proteomes" id="UP000249061"/>
    </source>
</evidence>
<sequence>MSDVKDVSPAHDEALTEVIAPRDAFRIALPNFEGPLDLLLHLIREHKVDILDIPIALITEKYLEHLDKMREINLDIAGEFLVMASTLLHLKSRMLLPREEVPQGQADALEIPQEQLDPRAELVRRLLEYQKYRAAADQLAANDILDRDVFPRRVAVEEVPLDDEEIGLQEISIYKLIEALDRVLKALEPKKQHEVTREHLSLSVAMYRIADKVRAEGKGHAVNFFMLFDGARVRSDVIITFLALLEMCKLKLLRVFQSEDSDDILISEKADALADFGTDGGTAPSEELDREYE</sequence>
<keyword evidence="2" id="KW-0159">Chromosome partition</keyword>
<dbReference type="Proteomes" id="UP000249061">
    <property type="component" value="Unassembled WGS sequence"/>
</dbReference>
<organism evidence="4 5">
    <name type="scientific">Archangium gephyra</name>
    <dbReference type="NCBI Taxonomy" id="48"/>
    <lineage>
        <taxon>Bacteria</taxon>
        <taxon>Pseudomonadati</taxon>
        <taxon>Myxococcota</taxon>
        <taxon>Myxococcia</taxon>
        <taxon>Myxococcales</taxon>
        <taxon>Cystobacterineae</taxon>
        <taxon>Archangiaceae</taxon>
        <taxon>Archangium</taxon>
    </lineage>
</organism>
<gene>
    <name evidence="2" type="primary">scpA</name>
    <name evidence="4" type="ORF">DI536_11350</name>
</gene>
<dbReference type="Gene3D" id="6.10.250.2410">
    <property type="match status" value="1"/>
</dbReference>
<evidence type="ECO:0000313" key="4">
    <source>
        <dbReference type="EMBL" id="PZR13919.1"/>
    </source>
</evidence>
<dbReference type="EMBL" id="QFQP01000008">
    <property type="protein sequence ID" value="PZR13919.1"/>
    <property type="molecule type" value="Genomic_DNA"/>
</dbReference>
<evidence type="ECO:0000256" key="2">
    <source>
        <dbReference type="HAMAP-Rule" id="MF_01805"/>
    </source>
</evidence>
<evidence type="ECO:0000256" key="3">
    <source>
        <dbReference type="SAM" id="MobiDB-lite"/>
    </source>
</evidence>
<dbReference type="PANTHER" id="PTHR33969:SF2">
    <property type="entry name" value="SEGREGATION AND CONDENSATION PROTEIN A"/>
    <property type="match status" value="1"/>
</dbReference>
<dbReference type="Pfam" id="PF02616">
    <property type="entry name" value="SMC_ScpA"/>
    <property type="match status" value="1"/>
</dbReference>
<name>A0A2W5TEI8_9BACT</name>
<comment type="function">
    <text evidence="2">Participates in chromosomal partition during cell division. May act via the formation of a condensin-like complex containing Smc and ScpB that pull DNA away from mid-cell into both cell halves.</text>
</comment>
<dbReference type="HAMAP" id="MF_01805">
    <property type="entry name" value="ScpA"/>
    <property type="match status" value="1"/>
</dbReference>
<keyword evidence="2" id="KW-0131">Cell cycle</keyword>
<dbReference type="GO" id="GO:0006260">
    <property type="term" value="P:DNA replication"/>
    <property type="evidence" value="ECO:0007669"/>
    <property type="project" value="UniProtKB-UniRule"/>
</dbReference>
<protein>
    <recommendedName>
        <fullName evidence="1 2">Segregation and condensation protein A</fullName>
    </recommendedName>
</protein>
<dbReference type="GO" id="GO:0005737">
    <property type="term" value="C:cytoplasm"/>
    <property type="evidence" value="ECO:0007669"/>
    <property type="project" value="UniProtKB-SubCell"/>
</dbReference>
<comment type="similarity">
    <text evidence="2">Belongs to the ScpA family.</text>
</comment>
<accession>A0A2W5TEI8</accession>
<dbReference type="GO" id="GO:0051301">
    <property type="term" value="P:cell division"/>
    <property type="evidence" value="ECO:0007669"/>
    <property type="project" value="UniProtKB-KW"/>
</dbReference>
<comment type="caution">
    <text evidence="4">The sequence shown here is derived from an EMBL/GenBank/DDBJ whole genome shotgun (WGS) entry which is preliminary data.</text>
</comment>
<dbReference type="GO" id="GO:0007059">
    <property type="term" value="P:chromosome segregation"/>
    <property type="evidence" value="ECO:0007669"/>
    <property type="project" value="UniProtKB-UniRule"/>
</dbReference>
<keyword evidence="2" id="KW-0132">Cell division</keyword>
<dbReference type="PANTHER" id="PTHR33969">
    <property type="entry name" value="SEGREGATION AND CONDENSATION PROTEIN A"/>
    <property type="match status" value="1"/>
</dbReference>
<evidence type="ECO:0000256" key="1">
    <source>
        <dbReference type="ARBA" id="ARBA00044777"/>
    </source>
</evidence>
<proteinExistence type="inferred from homology"/>
<reference evidence="4 5" key="1">
    <citation type="submission" date="2017-08" db="EMBL/GenBank/DDBJ databases">
        <title>Infants hospitalized years apart are colonized by the same room-sourced microbial strains.</title>
        <authorList>
            <person name="Brooks B."/>
            <person name="Olm M.R."/>
            <person name="Firek B.A."/>
            <person name="Baker R."/>
            <person name="Thomas B.C."/>
            <person name="Morowitz M.J."/>
            <person name="Banfield J.F."/>
        </authorList>
    </citation>
    <scope>NUCLEOTIDE SEQUENCE [LARGE SCALE GENOMIC DNA]</scope>
    <source>
        <strain evidence="4">S2_003_000_R2_14</strain>
    </source>
</reference>
<comment type="subunit">
    <text evidence="2">Component of a cohesin-like complex composed of ScpA, ScpB and the Smc homodimer, in which ScpA and ScpB bind to the head domain of Smc. The presence of the three proteins is required for the association of the complex with DNA.</text>
</comment>